<evidence type="ECO:0000313" key="1">
    <source>
        <dbReference type="EMBL" id="TGY79339.1"/>
    </source>
</evidence>
<evidence type="ECO:0000313" key="2">
    <source>
        <dbReference type="Proteomes" id="UP000306319"/>
    </source>
</evidence>
<organism evidence="1 2">
    <name type="scientific">Lepagella muris</name>
    <dbReference type="NCBI Taxonomy" id="3032870"/>
    <lineage>
        <taxon>Bacteria</taxon>
        <taxon>Pseudomonadati</taxon>
        <taxon>Bacteroidota</taxon>
        <taxon>Bacteroidia</taxon>
        <taxon>Bacteroidales</taxon>
        <taxon>Muribaculaceae</taxon>
        <taxon>Lepagella</taxon>
    </lineage>
</organism>
<sequence length="757" mass="86665">MYKVKNIDSLLKMLIFLYAVLAGEAHSLIRVDCRITTDDGSFTTGNISVSDSVGSPVQSLSVSVPDFSLTLPGAGSYGISVNALGYKDWERQLTLTGDTTLDIRLVTNSRMLQELTVTGNTSSRTTATGEVFRLSRQAKASGDPYMALSEIPILDVNVANQSIRTRDGSSPLILIDGKYLNSGVNPIDPRFIESVEVMEVTNAKYLQMGFSSIVNITLKRDVPSYTYVEARTRHDIPPREGFGGANFEFGTPRFAVSGNLFGKYLHKDKVISTTEERLGDNSKESHASGLSDMLGWDGYLMMKWIPTKDNYFAATVKGKDGHTDQSVTATGFYNSTSVENLSSTQKNRIVDGGMLAAAYYEHTFSNKDQLTSYFHYNRGFYDEDNRNDETITEPDEEEETSVYWNFQKSVRDQYVASVDYNSSERRFGSLSAGNEYRYTRDRVRSLVTEPNERRRLIQQSNYTYISYNHNWERVYMMLSAGIQYMDINAENARTGWWRPRISGSVTWRLGKDRKIRGSYTMNNSLPPSAYMQRFNTSVDPWVRIEGNPYLVPMRIQTVRLNYDKSFSKIRLNGYGVYRRKSDMIESYIRNEENVSVHTYRNNGVYHSYSIGVSATVRFGSLKIMANVESLNERYQGQGYRHSFILGGNGIWTFGKFFIYADINWRNRDYSPYSITRYRNPLTAHIQLTWRPVKPLQLTLGLPYFWGVRRMVTTTEKGEYFKMSDIRYKSESLRPWILISWTLRKNAKYKIADKIPNL</sequence>
<dbReference type="EMBL" id="SRYB01000007">
    <property type="protein sequence ID" value="TGY79339.1"/>
    <property type="molecule type" value="Genomic_DNA"/>
</dbReference>
<name>A0AC61RIF8_9BACT</name>
<reference evidence="1" key="1">
    <citation type="submission" date="2019-04" db="EMBL/GenBank/DDBJ databases">
        <title>Microbes associate with the intestines of laboratory mice.</title>
        <authorList>
            <person name="Navarre W."/>
            <person name="Wong E."/>
            <person name="Huang K."/>
            <person name="Tropini C."/>
            <person name="Ng K."/>
            <person name="Yu B."/>
        </authorList>
    </citation>
    <scope>NUCLEOTIDE SEQUENCE</scope>
    <source>
        <strain evidence="1">NM04_E33</strain>
    </source>
</reference>
<accession>A0AC61RIF8</accession>
<dbReference type="Proteomes" id="UP000306319">
    <property type="component" value="Unassembled WGS sequence"/>
</dbReference>
<protein>
    <submittedName>
        <fullName evidence="1">Uncharacterized protein</fullName>
    </submittedName>
</protein>
<gene>
    <name evidence="1" type="ORF">E5331_06610</name>
</gene>
<comment type="caution">
    <text evidence="1">The sequence shown here is derived from an EMBL/GenBank/DDBJ whole genome shotgun (WGS) entry which is preliminary data.</text>
</comment>
<proteinExistence type="predicted"/>
<keyword evidence="2" id="KW-1185">Reference proteome</keyword>